<name>A0ACC0CN96_9PEZI</name>
<dbReference type="Proteomes" id="UP001497680">
    <property type="component" value="Unassembled WGS sequence"/>
</dbReference>
<reference evidence="1 2" key="1">
    <citation type="journal article" date="2022" name="New Phytol.">
        <title>Ecological generalism drives hyperdiversity of secondary metabolite gene clusters in xylarialean endophytes.</title>
        <authorList>
            <person name="Franco M.E.E."/>
            <person name="Wisecaver J.H."/>
            <person name="Arnold A.E."/>
            <person name="Ju Y.M."/>
            <person name="Slot J.C."/>
            <person name="Ahrendt S."/>
            <person name="Moore L.P."/>
            <person name="Eastman K.E."/>
            <person name="Scott K."/>
            <person name="Konkel Z."/>
            <person name="Mondo S.J."/>
            <person name="Kuo A."/>
            <person name="Hayes R.D."/>
            <person name="Haridas S."/>
            <person name="Andreopoulos B."/>
            <person name="Riley R."/>
            <person name="LaButti K."/>
            <person name="Pangilinan J."/>
            <person name="Lipzen A."/>
            <person name="Amirebrahimi M."/>
            <person name="Yan J."/>
            <person name="Adam C."/>
            <person name="Keymanesh K."/>
            <person name="Ng V."/>
            <person name="Louie K."/>
            <person name="Northen T."/>
            <person name="Drula E."/>
            <person name="Henrissat B."/>
            <person name="Hsieh H.M."/>
            <person name="Youens-Clark K."/>
            <person name="Lutzoni F."/>
            <person name="Miadlikowska J."/>
            <person name="Eastwood D.C."/>
            <person name="Hamelin R.C."/>
            <person name="Grigoriev I.V."/>
            <person name="U'Ren J.M."/>
        </authorList>
    </citation>
    <scope>NUCLEOTIDE SEQUENCE [LARGE SCALE GENOMIC DNA]</scope>
    <source>
        <strain evidence="1 2">ER1909</strain>
    </source>
</reference>
<evidence type="ECO:0000313" key="1">
    <source>
        <dbReference type="EMBL" id="KAI6081928.1"/>
    </source>
</evidence>
<accession>A0ACC0CN96</accession>
<keyword evidence="2" id="KW-1185">Reference proteome</keyword>
<dbReference type="EMBL" id="MU394382">
    <property type="protein sequence ID" value="KAI6081928.1"/>
    <property type="molecule type" value="Genomic_DNA"/>
</dbReference>
<proteinExistence type="predicted"/>
<gene>
    <name evidence="1" type="ORF">F4821DRAFT_15516</name>
</gene>
<evidence type="ECO:0000313" key="2">
    <source>
        <dbReference type="Proteomes" id="UP001497680"/>
    </source>
</evidence>
<protein>
    <submittedName>
        <fullName evidence="1">Uncharacterized protein</fullName>
    </submittedName>
</protein>
<comment type="caution">
    <text evidence="1">The sequence shown here is derived from an EMBL/GenBank/DDBJ whole genome shotgun (WGS) entry which is preliminary data.</text>
</comment>
<organism evidence="1 2">
    <name type="scientific">Hypoxylon rubiginosum</name>
    <dbReference type="NCBI Taxonomy" id="110542"/>
    <lineage>
        <taxon>Eukaryota</taxon>
        <taxon>Fungi</taxon>
        <taxon>Dikarya</taxon>
        <taxon>Ascomycota</taxon>
        <taxon>Pezizomycotina</taxon>
        <taxon>Sordariomycetes</taxon>
        <taxon>Xylariomycetidae</taxon>
        <taxon>Xylariales</taxon>
        <taxon>Hypoxylaceae</taxon>
        <taxon>Hypoxylon</taxon>
    </lineage>
</organism>
<sequence>MGWTYNTPEGTPTEGPQITAITTTFTGFSLILVCLRTYVRGWIVKAFGHDDWMIMVSWLGACTYSTCTIVQTKYGLGLMSLDDMPPENVYNFGLVQFIGAPFYVVGIWGFKMSLLLSYMRFVQGRFYTASIAIAVVITLAHIAFACVFLFLCTPIQKQWDPDVTWGHCAQGVPFYLSFSSLTICFDLLVIGLPFPVLLKSKIPRRRKVALLMLFALGIFVTIIQIIRIQTISSLANYLDSARAIQWSIVEANIGITITCIPPLAPLVKYFSEKTRTGTGSGSKEPESRYALRTWRLRALGSRGNHDIDITGVSQGDSTDRILGAHGIVKRTDVVVTRQSVRKADAGNPRESGESIEEELLEAPQNGSTSTNV</sequence>